<gene>
    <name evidence="3" type="ORF">H7I73_00170</name>
</gene>
<evidence type="ECO:0000256" key="1">
    <source>
        <dbReference type="SAM" id="SignalP"/>
    </source>
</evidence>
<dbReference type="AlphaFoldDB" id="A0A7X1BLV7"/>
<dbReference type="Proteomes" id="UP000548504">
    <property type="component" value="Unassembled WGS sequence"/>
</dbReference>
<accession>A0A7X1BLV7</accession>
<proteinExistence type="predicted"/>
<dbReference type="InterPro" id="IPR036937">
    <property type="entry name" value="Adhesion_dom_fimbrial_sf"/>
</dbReference>
<dbReference type="InterPro" id="IPR000259">
    <property type="entry name" value="Adhesion_dom_fimbrial"/>
</dbReference>
<protein>
    <submittedName>
        <fullName evidence="3">Fimbrial protein</fullName>
    </submittedName>
</protein>
<feature type="signal peptide" evidence="1">
    <location>
        <begin position="1"/>
        <end position="23"/>
    </location>
</feature>
<dbReference type="GO" id="GO:0009289">
    <property type="term" value="C:pilus"/>
    <property type="evidence" value="ECO:0007669"/>
    <property type="project" value="InterPro"/>
</dbReference>
<evidence type="ECO:0000313" key="3">
    <source>
        <dbReference type="EMBL" id="MBC2618056.1"/>
    </source>
</evidence>
<dbReference type="RefSeq" id="WP_161668145.1">
    <property type="nucleotide sequence ID" value="NZ_JACLAG010000001.1"/>
</dbReference>
<sequence length="317" mass="34566">MPRLALFLLVFSSGYLPLSFAYAAGCQFNGSAQNIFLSVPQMSIPADTPNGTVLYTSPKTSINLSCEGETYGQFVTAVTTSDFNSYLSRKNGITTTIYIDGKPYDRQQENVIGFTTATGNSFKKNLSVWVEIKVDSSKGKVPPEGTLLNGSFQSIYFLVDNNYFLQRSIISISTPDITFIPCTMEVAVSPNTIDFGAVKISDMEKGMKLQRKFTTLIQKSKGCTIAVSAPFGINMYFEPAAPGINADGSLNLNNGLGLSISDTSGKYIPFNTAWKIDDVKVDSILKNYFTANLQKISGQDVKTGPFSADVVVRLNFY</sequence>
<dbReference type="GO" id="GO:0007155">
    <property type="term" value="P:cell adhesion"/>
    <property type="evidence" value="ECO:0007669"/>
    <property type="project" value="InterPro"/>
</dbReference>
<evidence type="ECO:0000259" key="2">
    <source>
        <dbReference type="Pfam" id="PF00419"/>
    </source>
</evidence>
<feature type="domain" description="Fimbrial-type adhesion" evidence="2">
    <location>
        <begin position="187"/>
        <end position="316"/>
    </location>
</feature>
<dbReference type="Pfam" id="PF00419">
    <property type="entry name" value="Fimbrial"/>
    <property type="match status" value="1"/>
</dbReference>
<name>A0A7X1BLV7_9ENTR</name>
<dbReference type="InterPro" id="IPR008966">
    <property type="entry name" value="Adhesion_dom_sf"/>
</dbReference>
<keyword evidence="1" id="KW-0732">Signal</keyword>
<evidence type="ECO:0000313" key="4">
    <source>
        <dbReference type="Proteomes" id="UP000548504"/>
    </source>
</evidence>
<reference evidence="3 4" key="1">
    <citation type="submission" date="2020-08" db="EMBL/GenBank/DDBJ databases">
        <title>Emergence and comparative genomics analysis of Citrobacter in Fennec fox imported from North Africa to China.</title>
        <authorList>
            <person name="Zheng B."/>
        </authorList>
    </citation>
    <scope>NUCLEOTIDE SEQUENCE [LARGE SCALE GENOMIC DNA]</scope>
    <source>
        <strain evidence="3 4">FF141</strain>
    </source>
</reference>
<feature type="chain" id="PRO_5030719855" evidence="1">
    <location>
        <begin position="24"/>
        <end position="317"/>
    </location>
</feature>
<organism evidence="3 4">
    <name type="scientific">Citrobacter cronae</name>
    <dbReference type="NCBI Taxonomy" id="1748967"/>
    <lineage>
        <taxon>Bacteria</taxon>
        <taxon>Pseudomonadati</taxon>
        <taxon>Pseudomonadota</taxon>
        <taxon>Gammaproteobacteria</taxon>
        <taxon>Enterobacterales</taxon>
        <taxon>Enterobacteriaceae</taxon>
        <taxon>Citrobacter</taxon>
        <taxon>Citrobacter freundii complex</taxon>
    </lineage>
</organism>
<dbReference type="EMBL" id="JACLAG010000001">
    <property type="protein sequence ID" value="MBC2618056.1"/>
    <property type="molecule type" value="Genomic_DNA"/>
</dbReference>
<dbReference type="SUPFAM" id="SSF49401">
    <property type="entry name" value="Bacterial adhesins"/>
    <property type="match status" value="1"/>
</dbReference>
<dbReference type="Gene3D" id="2.60.40.1090">
    <property type="entry name" value="Fimbrial-type adhesion domain"/>
    <property type="match status" value="1"/>
</dbReference>
<comment type="caution">
    <text evidence="3">The sequence shown here is derived from an EMBL/GenBank/DDBJ whole genome shotgun (WGS) entry which is preliminary data.</text>
</comment>